<sequence length="90" mass="10355">MHSSNHIIKFTDDMNVVGLISKNEKRAQSGYSPLYIDVSSVEIINSTKYFGVHLAEYFTWSLNTSSISKKAQQHLYFLWRLRIAHLPPPS</sequence>
<dbReference type="GO" id="GO:0016706">
    <property type="term" value="F:2-oxoglutarate-dependent dioxygenase activity"/>
    <property type="evidence" value="ECO:0007669"/>
    <property type="project" value="InterPro"/>
</dbReference>
<organism evidence="2 3">
    <name type="scientific">Hemibagrus guttatus</name>
    <dbReference type="NCBI Taxonomy" id="175788"/>
    <lineage>
        <taxon>Eukaryota</taxon>
        <taxon>Metazoa</taxon>
        <taxon>Chordata</taxon>
        <taxon>Craniata</taxon>
        <taxon>Vertebrata</taxon>
        <taxon>Euteleostomi</taxon>
        <taxon>Actinopterygii</taxon>
        <taxon>Neopterygii</taxon>
        <taxon>Teleostei</taxon>
        <taxon>Ostariophysi</taxon>
        <taxon>Siluriformes</taxon>
        <taxon>Bagridae</taxon>
        <taxon>Hemibagrus</taxon>
    </lineage>
</organism>
<dbReference type="AlphaFoldDB" id="A0AAE0QSB6"/>
<dbReference type="Proteomes" id="UP001274896">
    <property type="component" value="Unassembled WGS sequence"/>
</dbReference>
<dbReference type="EMBL" id="JAUCMX010000011">
    <property type="protein sequence ID" value="KAK3530991.1"/>
    <property type="molecule type" value="Genomic_DNA"/>
</dbReference>
<reference evidence="2" key="1">
    <citation type="submission" date="2023-06" db="EMBL/GenBank/DDBJ databases">
        <title>Male Hemibagrus guttatus genome.</title>
        <authorList>
            <person name="Bian C."/>
        </authorList>
    </citation>
    <scope>NUCLEOTIDE SEQUENCE</scope>
    <source>
        <strain evidence="2">Male_cb2023</strain>
        <tissue evidence="2">Muscle</tissue>
    </source>
</reference>
<gene>
    <name evidence="2" type="ORF">QTP70_007847</name>
</gene>
<keyword evidence="3" id="KW-1185">Reference proteome</keyword>
<evidence type="ECO:0000313" key="2">
    <source>
        <dbReference type="EMBL" id="KAK3530991.1"/>
    </source>
</evidence>
<evidence type="ECO:0000313" key="3">
    <source>
        <dbReference type="Proteomes" id="UP001274896"/>
    </source>
</evidence>
<feature type="domain" description="Alkylated DNA repair protein AlkB homologue 8 N-terminal" evidence="1">
    <location>
        <begin position="60"/>
        <end position="88"/>
    </location>
</feature>
<proteinExistence type="predicted"/>
<accession>A0AAE0QSB6</accession>
<protein>
    <recommendedName>
        <fullName evidence="1">Alkylated DNA repair protein AlkB homologue 8 N-terminal domain-containing protein</fullName>
    </recommendedName>
</protein>
<name>A0AAE0QSB6_9TELE</name>
<dbReference type="GO" id="GO:0008168">
    <property type="term" value="F:methyltransferase activity"/>
    <property type="evidence" value="ECO:0007669"/>
    <property type="project" value="InterPro"/>
</dbReference>
<dbReference type="Pfam" id="PF09004">
    <property type="entry name" value="ALKBH8_N"/>
    <property type="match status" value="1"/>
</dbReference>
<evidence type="ECO:0000259" key="1">
    <source>
        <dbReference type="Pfam" id="PF09004"/>
    </source>
</evidence>
<dbReference type="InterPro" id="IPR015095">
    <property type="entry name" value="AlkB_hom8_N"/>
</dbReference>
<comment type="caution">
    <text evidence="2">The sequence shown here is derived from an EMBL/GenBank/DDBJ whole genome shotgun (WGS) entry which is preliminary data.</text>
</comment>